<reference evidence="4 5" key="1">
    <citation type="submission" date="2018-08" db="EMBL/GenBank/DDBJ databases">
        <title>Jishengella sp. nov., isolated from a root of Azadirachta indica A. Juss. var. siamensis Valenton.</title>
        <authorList>
            <person name="Kuncharoen N."/>
            <person name="Tanasupawat S."/>
            <person name="Kudo T."/>
            <person name="Ohkuma M."/>
        </authorList>
    </citation>
    <scope>NUCLEOTIDE SEQUENCE [LARGE SCALE GENOMIC DNA]</scope>
    <source>
        <strain evidence="4 5">AZ1-13</strain>
    </source>
</reference>
<feature type="region of interest" description="Disordered" evidence="1">
    <location>
        <begin position="1"/>
        <end position="41"/>
    </location>
</feature>
<keyword evidence="5" id="KW-1185">Reference proteome</keyword>
<dbReference type="InterPro" id="IPR007065">
    <property type="entry name" value="HPP"/>
</dbReference>
<keyword evidence="2" id="KW-0812">Transmembrane</keyword>
<dbReference type="Proteomes" id="UP000283832">
    <property type="component" value="Unassembled WGS sequence"/>
</dbReference>
<feature type="transmembrane region" description="Helical" evidence="2">
    <location>
        <begin position="127"/>
        <end position="160"/>
    </location>
</feature>
<sequence length="228" mass="23378">MSCLVGELSGGVPEFGEGHAPQHRRSRERDAGGQHSVYGTATSRHGWGRRVLVVRSLAHGVGRPWSLRTAVLAGVGGALGIGTVALLGLLSGAPLLIAPMGSTCMMLFGAPQAPFAQPRNVLGGHLICTVVGLVAVSMLGAAPWAIGVAVGFAMAVMGLTRSFHPPAGGDTVLVMLVQPSWLFLFAPVLLGCVVLLGIALLFHNAHTRGSYPVLEGGPEPHRVVAPGG</sequence>
<evidence type="ECO:0000256" key="1">
    <source>
        <dbReference type="SAM" id="MobiDB-lite"/>
    </source>
</evidence>
<keyword evidence="2" id="KW-0472">Membrane</keyword>
<comment type="caution">
    <text evidence="4">The sequence shown here is derived from an EMBL/GenBank/DDBJ whole genome shotgun (WGS) entry which is preliminary data.</text>
</comment>
<evidence type="ECO:0000256" key="2">
    <source>
        <dbReference type="SAM" id="Phobius"/>
    </source>
</evidence>
<keyword evidence="2" id="KW-1133">Transmembrane helix</keyword>
<feature type="transmembrane region" description="Helical" evidence="2">
    <location>
        <begin position="70"/>
        <end position="90"/>
    </location>
</feature>
<feature type="domain" description="HPP transmembrane region" evidence="3">
    <location>
        <begin position="66"/>
        <end position="212"/>
    </location>
</feature>
<evidence type="ECO:0000259" key="3">
    <source>
        <dbReference type="Pfam" id="PF04982"/>
    </source>
</evidence>
<accession>A0A418N1Q5</accession>
<gene>
    <name evidence="4" type="ORF">D2L64_01960</name>
</gene>
<dbReference type="PANTHER" id="PTHR33741:SF5">
    <property type="entry name" value="TRANSMEMBRANE PROTEIN DDB_G0269096-RELATED"/>
    <property type="match status" value="1"/>
</dbReference>
<dbReference type="Pfam" id="PF04982">
    <property type="entry name" value="TM_HPP"/>
    <property type="match status" value="1"/>
</dbReference>
<proteinExistence type="predicted"/>
<dbReference type="InterPro" id="IPR058581">
    <property type="entry name" value="TM_HPP"/>
</dbReference>
<protein>
    <submittedName>
        <fullName evidence="4">HPP family protein</fullName>
    </submittedName>
</protein>
<dbReference type="EMBL" id="QXEC01000001">
    <property type="protein sequence ID" value="RIV41483.1"/>
    <property type="molecule type" value="Genomic_DNA"/>
</dbReference>
<dbReference type="AlphaFoldDB" id="A0A418N1Q5"/>
<feature type="transmembrane region" description="Helical" evidence="2">
    <location>
        <begin position="180"/>
        <end position="202"/>
    </location>
</feature>
<evidence type="ECO:0000313" key="5">
    <source>
        <dbReference type="Proteomes" id="UP000283832"/>
    </source>
</evidence>
<organism evidence="4 5">
    <name type="scientific">Micromonospora radicis</name>
    <dbReference type="NCBI Taxonomy" id="1894971"/>
    <lineage>
        <taxon>Bacteria</taxon>
        <taxon>Bacillati</taxon>
        <taxon>Actinomycetota</taxon>
        <taxon>Actinomycetes</taxon>
        <taxon>Micromonosporales</taxon>
        <taxon>Micromonosporaceae</taxon>
        <taxon>Micromonospora</taxon>
    </lineage>
</organism>
<dbReference type="PANTHER" id="PTHR33741">
    <property type="entry name" value="TRANSMEMBRANE PROTEIN DDB_G0269096-RELATED"/>
    <property type="match status" value="1"/>
</dbReference>
<name>A0A418N1Q5_9ACTN</name>
<evidence type="ECO:0000313" key="4">
    <source>
        <dbReference type="EMBL" id="RIV41483.1"/>
    </source>
</evidence>